<dbReference type="GO" id="GO:0006355">
    <property type="term" value="P:regulation of DNA-templated transcription"/>
    <property type="evidence" value="ECO:0007669"/>
    <property type="project" value="InterPro"/>
</dbReference>
<dbReference type="InterPro" id="IPR027417">
    <property type="entry name" value="P-loop_NTPase"/>
</dbReference>
<dbReference type="InterPro" id="IPR003593">
    <property type="entry name" value="AAA+_ATPase"/>
</dbReference>
<dbReference type="PROSITE" id="PS00675">
    <property type="entry name" value="SIGMA54_INTERACT_1"/>
    <property type="match status" value="1"/>
</dbReference>
<dbReference type="SUPFAM" id="SSF46689">
    <property type="entry name" value="Homeodomain-like"/>
    <property type="match status" value="1"/>
</dbReference>
<dbReference type="Gene3D" id="3.40.50.300">
    <property type="entry name" value="P-loop containing nucleotide triphosphate hydrolases"/>
    <property type="match status" value="1"/>
</dbReference>
<evidence type="ECO:0000259" key="7">
    <source>
        <dbReference type="PROSITE" id="PS50006"/>
    </source>
</evidence>
<dbReference type="Pfam" id="PF25601">
    <property type="entry name" value="AAA_lid_14"/>
    <property type="match status" value="1"/>
</dbReference>
<dbReference type="Proteomes" id="UP000318288">
    <property type="component" value="Unassembled WGS sequence"/>
</dbReference>
<dbReference type="InterPro" id="IPR058031">
    <property type="entry name" value="AAA_lid_NorR"/>
</dbReference>
<feature type="domain" description="Sigma-54 factor interaction" evidence="8">
    <location>
        <begin position="371"/>
        <end position="600"/>
    </location>
</feature>
<dbReference type="SMART" id="SM00240">
    <property type="entry name" value="FHA"/>
    <property type="match status" value="1"/>
</dbReference>
<dbReference type="PANTHER" id="PTHR32071">
    <property type="entry name" value="TRANSCRIPTIONAL REGULATORY PROTEIN"/>
    <property type="match status" value="1"/>
</dbReference>
<dbReference type="SUPFAM" id="SSF55781">
    <property type="entry name" value="GAF domain-like"/>
    <property type="match status" value="1"/>
</dbReference>
<organism evidence="9 10">
    <name type="scientific">Rubripirellula tenax</name>
    <dbReference type="NCBI Taxonomy" id="2528015"/>
    <lineage>
        <taxon>Bacteria</taxon>
        <taxon>Pseudomonadati</taxon>
        <taxon>Planctomycetota</taxon>
        <taxon>Planctomycetia</taxon>
        <taxon>Pirellulales</taxon>
        <taxon>Pirellulaceae</taxon>
        <taxon>Rubripirellula</taxon>
    </lineage>
</organism>
<dbReference type="Gene3D" id="1.10.8.60">
    <property type="match status" value="1"/>
</dbReference>
<dbReference type="Gene3D" id="2.60.200.20">
    <property type="match status" value="1"/>
</dbReference>
<accession>A0A5C6EK76</accession>
<dbReference type="PROSITE" id="PS00688">
    <property type="entry name" value="SIGMA54_INTERACT_3"/>
    <property type="match status" value="1"/>
</dbReference>
<dbReference type="EMBL" id="SJPW01000006">
    <property type="protein sequence ID" value="TWU48900.1"/>
    <property type="molecule type" value="Genomic_DNA"/>
</dbReference>
<dbReference type="Gene3D" id="3.30.450.40">
    <property type="match status" value="1"/>
</dbReference>
<dbReference type="InterPro" id="IPR025662">
    <property type="entry name" value="Sigma_54_int_dom_ATP-bd_1"/>
</dbReference>
<evidence type="ECO:0000256" key="6">
    <source>
        <dbReference type="SAM" id="MobiDB-lite"/>
    </source>
</evidence>
<evidence type="ECO:0000313" key="10">
    <source>
        <dbReference type="Proteomes" id="UP000318288"/>
    </source>
</evidence>
<dbReference type="CDD" id="cd00009">
    <property type="entry name" value="AAA"/>
    <property type="match status" value="1"/>
</dbReference>
<dbReference type="Pfam" id="PF00498">
    <property type="entry name" value="FHA"/>
    <property type="match status" value="1"/>
</dbReference>
<dbReference type="InterPro" id="IPR029016">
    <property type="entry name" value="GAF-like_dom_sf"/>
</dbReference>
<gene>
    <name evidence="9" type="primary">zraR_6</name>
    <name evidence="9" type="ORF">Poly51_48040</name>
</gene>
<comment type="caution">
    <text evidence="9">The sequence shown here is derived from an EMBL/GenBank/DDBJ whole genome shotgun (WGS) entry which is preliminary data.</text>
</comment>
<dbReference type="PROSITE" id="PS50045">
    <property type="entry name" value="SIGMA54_INTERACT_4"/>
    <property type="match status" value="1"/>
</dbReference>
<dbReference type="InterPro" id="IPR002078">
    <property type="entry name" value="Sigma_54_int"/>
</dbReference>
<dbReference type="AlphaFoldDB" id="A0A5C6EK76"/>
<dbReference type="CDD" id="cd00060">
    <property type="entry name" value="FHA"/>
    <property type="match status" value="1"/>
</dbReference>
<dbReference type="InterPro" id="IPR009057">
    <property type="entry name" value="Homeodomain-like_sf"/>
</dbReference>
<dbReference type="InterPro" id="IPR025944">
    <property type="entry name" value="Sigma_54_int_dom_CS"/>
</dbReference>
<dbReference type="PROSITE" id="PS50006">
    <property type="entry name" value="FHA_DOMAIN"/>
    <property type="match status" value="1"/>
</dbReference>
<keyword evidence="10" id="KW-1185">Reference proteome</keyword>
<dbReference type="InterPro" id="IPR000253">
    <property type="entry name" value="FHA_dom"/>
</dbReference>
<dbReference type="InterPro" id="IPR008984">
    <property type="entry name" value="SMAD_FHA_dom_sf"/>
</dbReference>
<dbReference type="InterPro" id="IPR025943">
    <property type="entry name" value="Sigma_54_int_dom_ATP-bd_2"/>
</dbReference>
<dbReference type="SUPFAM" id="SSF49879">
    <property type="entry name" value="SMAD/FHA domain"/>
    <property type="match status" value="1"/>
</dbReference>
<feature type="compositionally biased region" description="Polar residues" evidence="6">
    <location>
        <begin position="165"/>
        <end position="176"/>
    </location>
</feature>
<dbReference type="PROSITE" id="PS00676">
    <property type="entry name" value="SIGMA54_INTERACT_2"/>
    <property type="match status" value="1"/>
</dbReference>
<dbReference type="InterPro" id="IPR002197">
    <property type="entry name" value="HTH_Fis"/>
</dbReference>
<dbReference type="SMART" id="SM00382">
    <property type="entry name" value="AAA"/>
    <property type="match status" value="1"/>
</dbReference>
<dbReference type="SUPFAM" id="SSF52540">
    <property type="entry name" value="P-loop containing nucleoside triphosphate hydrolases"/>
    <property type="match status" value="1"/>
</dbReference>
<dbReference type="GO" id="GO:0005524">
    <property type="term" value="F:ATP binding"/>
    <property type="evidence" value="ECO:0007669"/>
    <property type="project" value="UniProtKB-KW"/>
</dbReference>
<evidence type="ECO:0000256" key="3">
    <source>
        <dbReference type="ARBA" id="ARBA00023015"/>
    </source>
</evidence>
<dbReference type="GO" id="GO:0043565">
    <property type="term" value="F:sequence-specific DNA binding"/>
    <property type="evidence" value="ECO:0007669"/>
    <property type="project" value="InterPro"/>
</dbReference>
<dbReference type="Pfam" id="PF02954">
    <property type="entry name" value="HTH_8"/>
    <property type="match status" value="1"/>
</dbReference>
<evidence type="ECO:0000256" key="4">
    <source>
        <dbReference type="ARBA" id="ARBA00023125"/>
    </source>
</evidence>
<protein>
    <submittedName>
        <fullName evidence="9">Transcriptional regulatory protein ZraR</fullName>
    </submittedName>
</protein>
<evidence type="ECO:0000259" key="8">
    <source>
        <dbReference type="PROSITE" id="PS50045"/>
    </source>
</evidence>
<evidence type="ECO:0000256" key="5">
    <source>
        <dbReference type="ARBA" id="ARBA00023163"/>
    </source>
</evidence>
<keyword evidence="5" id="KW-0804">Transcription</keyword>
<keyword evidence="3" id="KW-0805">Transcription regulation</keyword>
<keyword evidence="4" id="KW-0238">DNA-binding</keyword>
<dbReference type="PANTHER" id="PTHR32071:SF57">
    <property type="entry name" value="C4-DICARBOXYLATE TRANSPORT TRANSCRIPTIONAL REGULATORY PROTEIN DCTD"/>
    <property type="match status" value="1"/>
</dbReference>
<reference evidence="9 10" key="1">
    <citation type="submission" date="2019-02" db="EMBL/GenBank/DDBJ databases">
        <title>Deep-cultivation of Planctomycetes and their phenomic and genomic characterization uncovers novel biology.</title>
        <authorList>
            <person name="Wiegand S."/>
            <person name="Jogler M."/>
            <person name="Boedeker C."/>
            <person name="Pinto D."/>
            <person name="Vollmers J."/>
            <person name="Rivas-Marin E."/>
            <person name="Kohn T."/>
            <person name="Peeters S.H."/>
            <person name="Heuer A."/>
            <person name="Rast P."/>
            <person name="Oberbeckmann S."/>
            <person name="Bunk B."/>
            <person name="Jeske O."/>
            <person name="Meyerdierks A."/>
            <person name="Storesund J.E."/>
            <person name="Kallscheuer N."/>
            <person name="Luecker S."/>
            <person name="Lage O.M."/>
            <person name="Pohl T."/>
            <person name="Merkel B.J."/>
            <person name="Hornburger P."/>
            <person name="Mueller R.-W."/>
            <person name="Bruemmer F."/>
            <person name="Labrenz M."/>
            <person name="Spormann A.M."/>
            <person name="Op Den Camp H."/>
            <person name="Overmann J."/>
            <person name="Amann R."/>
            <person name="Jetten M.S.M."/>
            <person name="Mascher T."/>
            <person name="Medema M.H."/>
            <person name="Devos D.P."/>
            <person name="Kaster A.-K."/>
            <person name="Ovreas L."/>
            <person name="Rohde M."/>
            <person name="Galperin M.Y."/>
            <person name="Jogler C."/>
        </authorList>
    </citation>
    <scope>NUCLEOTIDE SEQUENCE [LARGE SCALE GENOMIC DNA]</scope>
    <source>
        <strain evidence="9 10">Poly51</strain>
    </source>
</reference>
<proteinExistence type="predicted"/>
<dbReference type="Pfam" id="PF00158">
    <property type="entry name" value="Sigma54_activat"/>
    <property type="match status" value="1"/>
</dbReference>
<dbReference type="FunFam" id="3.40.50.300:FF:000006">
    <property type="entry name" value="DNA-binding transcriptional regulator NtrC"/>
    <property type="match status" value="1"/>
</dbReference>
<evidence type="ECO:0000256" key="2">
    <source>
        <dbReference type="ARBA" id="ARBA00022840"/>
    </source>
</evidence>
<dbReference type="PRINTS" id="PR01590">
    <property type="entry name" value="HTHFIS"/>
</dbReference>
<feature type="domain" description="FHA" evidence="7">
    <location>
        <begin position="44"/>
        <end position="100"/>
    </location>
</feature>
<feature type="region of interest" description="Disordered" evidence="6">
    <location>
        <begin position="131"/>
        <end position="176"/>
    </location>
</feature>
<evidence type="ECO:0000313" key="9">
    <source>
        <dbReference type="EMBL" id="TWU48900.1"/>
    </source>
</evidence>
<evidence type="ECO:0000256" key="1">
    <source>
        <dbReference type="ARBA" id="ARBA00022741"/>
    </source>
</evidence>
<sequence length="679" mass="73076">MNNPPHPSQPPASSPAIARPGAYLVLRSEGRWSDVFRLLSPAEAVIGRSSSCQIVLRSDQASRRHGRVFWSASPKGDSAGGWQIEDLGSRNGVFVNGKRIEGTSPLVTGDVIVIAGFSITFTDRIDAAAPQPEISGRHATDDQLTSEIDPASITDRRRQSAYLHSGNQPSGTQTPGGSLPLLKLAFILARQNEPADAVENVLDAIVNNVAVDTVGVYLQPPTTATSGAPNDVTNIPLVSTRQTGSRSYRRPPESLLIAVAAEDGQATLARNVLGDTQLATENSRGEIDTESLILSPIRRIGGPLLGMLHLTTSAGGTPLSSSDLEFVVAACEILAESLANQLDRQALDKALHRSRRTIQQLKSRLGDKVHIVGGSDAIADVIEKISLAAPTAATVLVRGESGVGKELVAAALHHNSNRKDGPLVCLNCAALSPTLLESELFGHEKGAFTGATDRKRGKFEMADGGTLMLDEIGEMGADVQAKFLRVLEGHAFERVGGHESIRVDVRVVAATNRDLQSMVSEGTFRQDLFYRLNVVEIVVPPLRNREGDVVMLADFFLQRFNTEMGRKISGITDAAKKRLRGYSWPGNIRELKNVIERAVVLNRKDVIDESDLSLSPTADASNAKFGGSEISPETTLADLERAHIERVLQYTEGNKSRAASILGIERSTLDRKLKRYSDA</sequence>
<name>A0A5C6EK76_9BACT</name>
<dbReference type="RefSeq" id="WP_246114703.1">
    <property type="nucleotide sequence ID" value="NZ_SJPW01000006.1"/>
</dbReference>
<dbReference type="Gene3D" id="1.10.10.60">
    <property type="entry name" value="Homeodomain-like"/>
    <property type="match status" value="1"/>
</dbReference>
<keyword evidence="2" id="KW-0067">ATP-binding</keyword>
<keyword evidence="1" id="KW-0547">Nucleotide-binding</keyword>